<gene>
    <name evidence="1" type="ORF">GGR38_004751</name>
</gene>
<dbReference type="Proteomes" id="UP000548867">
    <property type="component" value="Unassembled WGS sequence"/>
</dbReference>
<dbReference type="Pfam" id="PF13692">
    <property type="entry name" value="Glyco_trans_1_4"/>
    <property type="match status" value="1"/>
</dbReference>
<protein>
    <submittedName>
        <fullName evidence="1">Glycosyltransferase involved in cell wall biosynthesis</fullName>
    </submittedName>
</protein>
<accession>A0A7W6G8X3</accession>
<dbReference type="AlphaFoldDB" id="A0A7W6G8X3"/>
<comment type="caution">
    <text evidence="1">The sequence shown here is derived from an EMBL/GenBank/DDBJ whole genome shotgun (WGS) entry which is preliminary data.</text>
</comment>
<keyword evidence="1" id="KW-0808">Transferase</keyword>
<evidence type="ECO:0000313" key="2">
    <source>
        <dbReference type="Proteomes" id="UP000548867"/>
    </source>
</evidence>
<dbReference type="SUPFAM" id="SSF53756">
    <property type="entry name" value="UDP-Glycosyltransferase/glycogen phosphorylase"/>
    <property type="match status" value="1"/>
</dbReference>
<reference evidence="1 2" key="1">
    <citation type="submission" date="2020-08" db="EMBL/GenBank/DDBJ databases">
        <title>Genomic Encyclopedia of Type Strains, Phase IV (KMG-IV): sequencing the most valuable type-strain genomes for metagenomic binning, comparative biology and taxonomic classification.</title>
        <authorList>
            <person name="Goeker M."/>
        </authorList>
    </citation>
    <scope>NUCLEOTIDE SEQUENCE [LARGE SCALE GENOMIC DNA]</scope>
    <source>
        <strain evidence="1 2">DSM 27057</strain>
    </source>
</reference>
<keyword evidence="2" id="KW-1185">Reference proteome</keyword>
<evidence type="ECO:0000313" key="1">
    <source>
        <dbReference type="EMBL" id="MBB3957776.1"/>
    </source>
</evidence>
<proteinExistence type="predicted"/>
<name>A0A7W6G8X3_9SPHN</name>
<dbReference type="EMBL" id="JACIDX010000035">
    <property type="protein sequence ID" value="MBB3957776.1"/>
    <property type="molecule type" value="Genomic_DNA"/>
</dbReference>
<dbReference type="Gene3D" id="3.40.50.2000">
    <property type="entry name" value="Glycogen Phosphorylase B"/>
    <property type="match status" value="2"/>
</dbReference>
<organism evidence="1 2">
    <name type="scientific">Novosphingobium sediminicola</name>
    <dbReference type="NCBI Taxonomy" id="563162"/>
    <lineage>
        <taxon>Bacteria</taxon>
        <taxon>Pseudomonadati</taxon>
        <taxon>Pseudomonadota</taxon>
        <taxon>Alphaproteobacteria</taxon>
        <taxon>Sphingomonadales</taxon>
        <taxon>Sphingomonadaceae</taxon>
        <taxon>Novosphingobium</taxon>
    </lineage>
</organism>
<sequence length="360" mass="38866">MKLLSGYKVYDEVRTAHLERAADGPSGISLLYRKASYDFDKDAARKLGVLQVSPLRAFFRIVRARPDCVELNEPLFLRALPMMAACVAGAALSGLLRGKGTRVVTYAIENIDMNAKIASHGGRWGVGLALLLRQALWLLAGRFSRIAFGSEEARSAYHAFMGELPASVTSRVFAAVEPPCPICRCVKMADSVMFLGAFDDRKGIRHLMDAWLAVLAVVPSARLEIIGKGVLAGQVTEWASQRPEVSLKIDPPRADIHDALSGARVLVLPSIGSTRWREQIGLPIVEALSHGCVVVTSPDTGLSAWLGQAGHIIVDHPTDAGLLAEGIVKALNSDLGSADVLAFLPARSGRQQAEEWLWQS</sequence>
<dbReference type="PANTHER" id="PTHR12526">
    <property type="entry name" value="GLYCOSYLTRANSFERASE"/>
    <property type="match status" value="1"/>
</dbReference>
<dbReference type="GO" id="GO:0016740">
    <property type="term" value="F:transferase activity"/>
    <property type="evidence" value="ECO:0007669"/>
    <property type="project" value="UniProtKB-KW"/>
</dbReference>
<dbReference type="RefSeq" id="WP_183629358.1">
    <property type="nucleotide sequence ID" value="NZ_JACIDX010000035.1"/>
</dbReference>